<evidence type="ECO:0000313" key="2">
    <source>
        <dbReference type="EMBL" id="AJP47638.1"/>
    </source>
</evidence>
<dbReference type="InterPro" id="IPR046817">
    <property type="entry name" value="MmeI_N"/>
</dbReference>
<dbReference type="AlphaFoldDB" id="A0A0C5J7H3"/>
<evidence type="ECO:0000313" key="3">
    <source>
        <dbReference type="Proteomes" id="UP000061603"/>
    </source>
</evidence>
<sequence>MSAHPAAATFIARWSAASGSECANYQLFTTELCRTLDVEPPQPAVDEVGENAWCFERRIMFHHGDACPSAGCIDCYRRNVFLLEAKKLKTGGARTFDDALLCARAQAENYARALPADGERPPYRHRRLFARRHSRTLAAVVH</sequence>
<keyword evidence="3" id="KW-1185">Reference proteome</keyword>
<dbReference type="EMBL" id="CP010554">
    <property type="protein sequence ID" value="AJP47638.1"/>
    <property type="molecule type" value="Genomic_DNA"/>
</dbReference>
<dbReference type="Proteomes" id="UP000061603">
    <property type="component" value="Chromosome"/>
</dbReference>
<dbReference type="STRING" id="1565605.PG1C_02510"/>
<dbReference type="KEGG" id="rbu:PG1C_02510"/>
<name>A0A0C5J7H3_9PROT</name>
<organism evidence="2 3">
    <name type="scientific">Rugosibacter aromaticivorans</name>
    <dbReference type="NCBI Taxonomy" id="1565605"/>
    <lineage>
        <taxon>Bacteria</taxon>
        <taxon>Pseudomonadati</taxon>
        <taxon>Pseudomonadota</taxon>
        <taxon>Betaproteobacteria</taxon>
        <taxon>Nitrosomonadales</taxon>
        <taxon>Sterolibacteriaceae</taxon>
        <taxon>Rugosibacter</taxon>
    </lineage>
</organism>
<accession>A0A0C5J7H3</accession>
<dbReference type="RefSeq" id="WP_202635879.1">
    <property type="nucleotide sequence ID" value="NZ_CP010554.1"/>
</dbReference>
<evidence type="ECO:0000259" key="1">
    <source>
        <dbReference type="Pfam" id="PF20464"/>
    </source>
</evidence>
<dbReference type="Pfam" id="PF20464">
    <property type="entry name" value="MmeI_N"/>
    <property type="match status" value="1"/>
</dbReference>
<reference evidence="2 3" key="1">
    <citation type="journal article" date="2015" name="Genome Announc.">
        <title>Complete Genome Sequence of a Novel Bacterium within the Family Rhodocyclaceae That Degrades Polycyclic Aromatic Hydrocarbons.</title>
        <authorList>
            <person name="Singleton D.R."/>
            <person name="Dickey A.N."/>
            <person name="Scholl E.H."/>
            <person name="Wright F.A."/>
            <person name="Aitken M.D."/>
        </authorList>
    </citation>
    <scope>NUCLEOTIDE SEQUENCE [LARGE SCALE GENOMIC DNA]</scope>
    <source>
        <strain evidence="3">PG1-Ca6</strain>
    </source>
</reference>
<dbReference type="HOGENOM" id="CLU_1814295_0_0_4"/>
<proteinExistence type="predicted"/>
<gene>
    <name evidence="2" type="ORF">PG1C_02510</name>
</gene>
<feature type="domain" description="MmeI-like N-terminal" evidence="1">
    <location>
        <begin position="6"/>
        <end position="123"/>
    </location>
</feature>
<protein>
    <recommendedName>
        <fullName evidence="1">MmeI-like N-terminal domain-containing protein</fullName>
    </recommendedName>
</protein>